<sequence length="130" mass="13677">WTIQSSGAEPISTGRRTGTGSCSRSGSGSEPRRSSRVDSPVFSRASKRSSTTTSCTTSRQGPSRTFPGRASARGTPPSPSSRAAPSSRSMPTVFGPRSQSWRSPVAGRQTSSNSATRRSRRDGSRSSEPP</sequence>
<feature type="region of interest" description="Disordered" evidence="1">
    <location>
        <begin position="1"/>
        <end position="130"/>
    </location>
</feature>
<dbReference type="AlphaFoldDB" id="A0A6J4SXC0"/>
<dbReference type="EMBL" id="CADCVR010000078">
    <property type="protein sequence ID" value="CAA9507675.1"/>
    <property type="molecule type" value="Genomic_DNA"/>
</dbReference>
<evidence type="ECO:0000313" key="2">
    <source>
        <dbReference type="EMBL" id="CAA9507675.1"/>
    </source>
</evidence>
<name>A0A6J4SXC0_9ACTN</name>
<protein>
    <submittedName>
        <fullName evidence="2">Uncharacterized protein</fullName>
    </submittedName>
</protein>
<evidence type="ECO:0000256" key="1">
    <source>
        <dbReference type="SAM" id="MobiDB-lite"/>
    </source>
</evidence>
<feature type="compositionally biased region" description="Low complexity" evidence="1">
    <location>
        <begin position="48"/>
        <end position="59"/>
    </location>
</feature>
<feature type="non-terminal residue" evidence="2">
    <location>
        <position position="1"/>
    </location>
</feature>
<feature type="non-terminal residue" evidence="2">
    <location>
        <position position="130"/>
    </location>
</feature>
<proteinExistence type="predicted"/>
<accession>A0A6J4SXC0</accession>
<feature type="compositionally biased region" description="Low complexity" evidence="1">
    <location>
        <begin position="69"/>
        <end position="89"/>
    </location>
</feature>
<gene>
    <name evidence="2" type="ORF">AVDCRST_MAG53-2524</name>
</gene>
<organism evidence="2">
    <name type="scientific">uncultured Solirubrobacteraceae bacterium</name>
    <dbReference type="NCBI Taxonomy" id="1162706"/>
    <lineage>
        <taxon>Bacteria</taxon>
        <taxon>Bacillati</taxon>
        <taxon>Actinomycetota</taxon>
        <taxon>Thermoleophilia</taxon>
        <taxon>Solirubrobacterales</taxon>
        <taxon>Solirubrobacteraceae</taxon>
        <taxon>environmental samples</taxon>
    </lineage>
</organism>
<reference evidence="2" key="1">
    <citation type="submission" date="2020-02" db="EMBL/GenBank/DDBJ databases">
        <authorList>
            <person name="Meier V. D."/>
        </authorList>
    </citation>
    <scope>NUCLEOTIDE SEQUENCE</scope>
    <source>
        <strain evidence="2">AVDCRST_MAG53</strain>
    </source>
</reference>
<feature type="compositionally biased region" description="Low complexity" evidence="1">
    <location>
        <begin position="12"/>
        <end position="29"/>
    </location>
</feature>
<feature type="compositionally biased region" description="Basic and acidic residues" evidence="1">
    <location>
        <begin position="121"/>
        <end position="130"/>
    </location>
</feature>